<accession>A0ABX0HFD1</accession>
<keyword evidence="1" id="KW-0472">Membrane</keyword>
<keyword evidence="1" id="KW-1133">Transmembrane helix</keyword>
<dbReference type="Proteomes" id="UP000649799">
    <property type="component" value="Unassembled WGS sequence"/>
</dbReference>
<reference evidence="2 3" key="1">
    <citation type="submission" date="2020-03" db="EMBL/GenBank/DDBJ databases">
        <title>Cyclobacterium plantarum sp. nov., a marine bacterium isolated from a coastal-marine wetland.</title>
        <authorList>
            <person name="Sanchez-Porro C."/>
            <person name="Ventosa A."/>
            <person name="Amoozegar M."/>
        </authorList>
    </citation>
    <scope>NUCLEOTIDE SEQUENCE [LARGE SCALE GENOMIC DNA]</scope>
    <source>
        <strain evidence="2 3">GBPx2</strain>
    </source>
</reference>
<evidence type="ECO:0000313" key="3">
    <source>
        <dbReference type="Proteomes" id="UP000649799"/>
    </source>
</evidence>
<sequence length="215" mass="25279">MTVEQFHYLIDNITSLWDSGMITIQTILITVAGWIAYQQLVLQKKNKYYAPAKELVKLNHDLNEYIRKLISTSITRKMEGSEYQQKFGNLPPSFSRTINKICQICEKIDPEKDILSDFYILFEKEIEVLGNQKLSEANYFKIGSARSIESEFLDTLTYIEMLNEKAPYIDKKELFNEFNSYVTKLPRFVGDKNSQEMKNFLEADLEIRNEIHKYL</sequence>
<dbReference type="RefSeq" id="WP_166149419.1">
    <property type="nucleotide sequence ID" value="NZ_JAANYN010000008.1"/>
</dbReference>
<comment type="caution">
    <text evidence="2">The sequence shown here is derived from an EMBL/GenBank/DDBJ whole genome shotgun (WGS) entry which is preliminary data.</text>
</comment>
<gene>
    <name evidence="2" type="ORF">G9Q97_18190</name>
</gene>
<keyword evidence="3" id="KW-1185">Reference proteome</keyword>
<evidence type="ECO:0000256" key="1">
    <source>
        <dbReference type="SAM" id="Phobius"/>
    </source>
</evidence>
<organism evidence="2 3">
    <name type="scientific">Cyclobacterium plantarum</name>
    <dbReference type="NCBI Taxonomy" id="2716263"/>
    <lineage>
        <taxon>Bacteria</taxon>
        <taxon>Pseudomonadati</taxon>
        <taxon>Bacteroidota</taxon>
        <taxon>Cytophagia</taxon>
        <taxon>Cytophagales</taxon>
        <taxon>Cyclobacteriaceae</taxon>
        <taxon>Cyclobacterium</taxon>
    </lineage>
</organism>
<keyword evidence="1" id="KW-0812">Transmembrane</keyword>
<name>A0ABX0HFD1_9BACT</name>
<protein>
    <recommendedName>
        <fullName evidence="4">DUF4760 domain-containing protein</fullName>
    </recommendedName>
</protein>
<proteinExistence type="predicted"/>
<evidence type="ECO:0000313" key="2">
    <source>
        <dbReference type="EMBL" id="NHE58745.1"/>
    </source>
</evidence>
<dbReference type="EMBL" id="JAANYN010000008">
    <property type="protein sequence ID" value="NHE58745.1"/>
    <property type="molecule type" value="Genomic_DNA"/>
</dbReference>
<evidence type="ECO:0008006" key="4">
    <source>
        <dbReference type="Google" id="ProtNLM"/>
    </source>
</evidence>
<feature type="transmembrane region" description="Helical" evidence="1">
    <location>
        <begin position="20"/>
        <end position="37"/>
    </location>
</feature>